<gene>
    <name evidence="3" type="ORF">LMG26411_04909</name>
</gene>
<accession>A0ABM8TMU2</accession>
<feature type="region of interest" description="Disordered" evidence="1">
    <location>
        <begin position="127"/>
        <end position="158"/>
    </location>
</feature>
<protein>
    <submittedName>
        <fullName evidence="3">Uncharacterized protein</fullName>
    </submittedName>
</protein>
<keyword evidence="4" id="KW-1185">Reference proteome</keyword>
<comment type="caution">
    <text evidence="3">The sequence shown here is derived from an EMBL/GenBank/DDBJ whole genome shotgun (WGS) entry which is preliminary data.</text>
</comment>
<dbReference type="EMBL" id="CAJPVI010000033">
    <property type="protein sequence ID" value="CAG2155362.1"/>
    <property type="molecule type" value="Genomic_DNA"/>
</dbReference>
<feature type="transmembrane region" description="Helical" evidence="2">
    <location>
        <begin position="199"/>
        <end position="219"/>
    </location>
</feature>
<feature type="compositionally biased region" description="Polar residues" evidence="1">
    <location>
        <begin position="130"/>
        <end position="153"/>
    </location>
</feature>
<evidence type="ECO:0000256" key="2">
    <source>
        <dbReference type="SAM" id="Phobius"/>
    </source>
</evidence>
<keyword evidence="2" id="KW-0812">Transmembrane</keyword>
<evidence type="ECO:0000256" key="1">
    <source>
        <dbReference type="SAM" id="MobiDB-lite"/>
    </source>
</evidence>
<proteinExistence type="predicted"/>
<evidence type="ECO:0000313" key="4">
    <source>
        <dbReference type="Proteomes" id="UP000672657"/>
    </source>
</evidence>
<reference evidence="3 4" key="1">
    <citation type="submission" date="2021-03" db="EMBL/GenBank/DDBJ databases">
        <authorList>
            <person name="Peeters C."/>
        </authorList>
    </citation>
    <scope>NUCLEOTIDE SEQUENCE [LARGE SCALE GENOMIC DNA]</scope>
    <source>
        <strain evidence="3 4">LMG 26411</strain>
    </source>
</reference>
<sequence>MPFPSTGSPYAATLTSQLHSVPTISSLRRLGCPSTRPVLNTERILSESLLIQKSRFTQTSARRLGSLPSVSAVWPTLMPATGQGLNRNDSPAFRPSFAVCISHVSFLPTLLWRIWHCPLASRKLTPSPLPASSPNVSTLKLESSGETTTSGRVENNRVWPPPISTRIAFQPFGYTVRRKFAPRRVRSRPLTTSFSQTPVTWSSVIVGVSTVAVFVFRAGRS</sequence>
<keyword evidence="2" id="KW-0472">Membrane</keyword>
<name>A0ABM8TMU2_9BURK</name>
<dbReference type="Proteomes" id="UP000672657">
    <property type="component" value="Unassembled WGS sequence"/>
</dbReference>
<evidence type="ECO:0000313" key="3">
    <source>
        <dbReference type="EMBL" id="CAG2155362.1"/>
    </source>
</evidence>
<keyword evidence="2" id="KW-1133">Transmembrane helix</keyword>
<organism evidence="3 4">
    <name type="scientific">Cupriavidus numazuensis</name>
    <dbReference type="NCBI Taxonomy" id="221992"/>
    <lineage>
        <taxon>Bacteria</taxon>
        <taxon>Pseudomonadati</taxon>
        <taxon>Pseudomonadota</taxon>
        <taxon>Betaproteobacteria</taxon>
        <taxon>Burkholderiales</taxon>
        <taxon>Burkholderiaceae</taxon>
        <taxon>Cupriavidus</taxon>
    </lineage>
</organism>